<feature type="region of interest" description="Disordered" evidence="1">
    <location>
        <begin position="692"/>
        <end position="717"/>
    </location>
</feature>
<evidence type="ECO:0000259" key="3">
    <source>
        <dbReference type="SMART" id="SM01064"/>
    </source>
</evidence>
<sequence length="978" mass="101011">MRLRVEARRHGASSWLSLFALALLALRSTVFAAEQGSSSSGSSEGPVSSSNGAVVSAKVPSTFYFTSRTINTTITVTPGEAPASSSPGLAPAQQVQLALSWEASPACDSAPTTFNSVADIQGRLWGRLVNASAAVSGSASCAFKDAASQQPVFSWETAPRCPASPSLFASVADGKGRLWGTLPGGSSVPCAFKAADSDRPLYDFLTAPACVSLPEIVTCEADAAGRLWGWESGRECAFKDYNNNPLSLPLGAADLSNVHPVTPEEMVARGAVPTAASLTWRAAPACAAAPSKAVSVADGRGRLWGWEDSHSCAFKNATTALPRYDWVTAPRCLSDAADNNTHADGDGRLWGWEAGSSCAFKDLQQRPLRTWATALPCPAAPQLTTAVPDASGRLWGWLAGGIDFSCAFKDAMGAPLSFNPINTSAPTTASGTPSSSSGPTSSGTGGSSATDSGVEPTVQIINAGSLAAGAYLAATQQSGDPNAAEAAAHSSSASAGGSIGSPHADSATPFANSGHRRSALGAWGPHLRGGDAAASRHARHQHQQPQKQAYDAGGSMAFHTGHSSLAQSSELGRADQGSGSRRAAEVQQQPEPQVHHRYRRSLGQDTDPATSGYPSCSVYPAPSGVRQDSAGRLWSSEGGKSCVYRTSDGRSAAWFDVAPACAADPSDANIHSTDAQGRRWGWENARSCAFRDAKGQPRAKQEQVSAAAGSQQPDAWSAAPACTNARTSTNSKTDSAGRAWGWESGRSCAYRSTPTTAASTSTAKAVASAASTAVTTVTAAAAPSTPTIYSAGGSVSSAPSCGSAPTMGTSQPDNVGYVWGWENGRGCVFRNSEGMPVYYAALITGDMSAQPGYVPKVASAQAWYDAPRCSSPPDWSSAQPDSEGRLWGTEAGTGTCVFRDQRGYPLFYSDLQNGNVAEYYNAGSKWDNAPACPDSPTWSSARADNYGRLWGWDSAAGSSCAYKDASGAAVYPPKGASR</sequence>
<feature type="domain" description="Carbohydrate binding module family 10" evidence="3">
    <location>
        <begin position="790"/>
        <end position="829"/>
    </location>
</feature>
<keyword evidence="2" id="KW-0732">Signal</keyword>
<dbReference type="GO" id="GO:0030248">
    <property type="term" value="F:cellulose binding"/>
    <property type="evidence" value="ECO:0007669"/>
    <property type="project" value="InterPro"/>
</dbReference>
<dbReference type="InterPro" id="IPR009031">
    <property type="entry name" value="CBM10"/>
</dbReference>
<gene>
    <name evidence="4" type="ORF">CHLRE_12g540850v5</name>
</gene>
<dbReference type="SMART" id="SM01064">
    <property type="entry name" value="CBM_10"/>
    <property type="match status" value="6"/>
</dbReference>
<protein>
    <recommendedName>
        <fullName evidence="3">Carbohydrate binding module family 10 domain-containing protein</fullName>
    </recommendedName>
</protein>
<feature type="signal peptide" evidence="2">
    <location>
        <begin position="1"/>
        <end position="32"/>
    </location>
</feature>
<organism evidence="4 5">
    <name type="scientific">Chlamydomonas reinhardtii</name>
    <name type="common">Chlamydomonas smithii</name>
    <dbReference type="NCBI Taxonomy" id="3055"/>
    <lineage>
        <taxon>Eukaryota</taxon>
        <taxon>Viridiplantae</taxon>
        <taxon>Chlorophyta</taxon>
        <taxon>core chlorophytes</taxon>
        <taxon>Chlorophyceae</taxon>
        <taxon>CS clade</taxon>
        <taxon>Chlamydomonadales</taxon>
        <taxon>Chlamydomonadaceae</taxon>
        <taxon>Chlamydomonas</taxon>
    </lineage>
</organism>
<evidence type="ECO:0000256" key="1">
    <source>
        <dbReference type="SAM" id="MobiDB-lite"/>
    </source>
</evidence>
<feature type="chain" id="PRO_5014320351" description="Carbohydrate binding module family 10 domain-containing protein" evidence="2">
    <location>
        <begin position="33"/>
        <end position="978"/>
    </location>
</feature>
<feature type="domain" description="Carbohydrate binding module family 10" evidence="3">
    <location>
        <begin position="321"/>
        <end position="360"/>
    </location>
</feature>
<feature type="domain" description="Carbohydrate binding module family 10" evidence="3">
    <location>
        <begin position="209"/>
        <end position="238"/>
    </location>
</feature>
<keyword evidence="5" id="KW-1185">Reference proteome</keyword>
<dbReference type="GO" id="GO:0005975">
    <property type="term" value="P:carbohydrate metabolic process"/>
    <property type="evidence" value="ECO:0007669"/>
    <property type="project" value="InterPro"/>
</dbReference>
<dbReference type="EMBL" id="CM008973">
    <property type="protein sequence ID" value="PNW76282.1"/>
    <property type="molecule type" value="Genomic_DNA"/>
</dbReference>
<dbReference type="OrthoDB" id="536945at2759"/>
<dbReference type="ExpressionAtlas" id="A0A2K3D6X2">
    <property type="expression patterns" value="baseline and differential"/>
</dbReference>
<dbReference type="KEGG" id="cre:CHLRE_12g540850v5"/>
<name>A0A2K3D6X2_CHLRE</name>
<evidence type="ECO:0000313" key="5">
    <source>
        <dbReference type="Proteomes" id="UP000006906"/>
    </source>
</evidence>
<reference evidence="4 5" key="1">
    <citation type="journal article" date="2007" name="Science">
        <title>The Chlamydomonas genome reveals the evolution of key animal and plant functions.</title>
        <authorList>
            <person name="Merchant S.S."/>
            <person name="Prochnik S.E."/>
            <person name="Vallon O."/>
            <person name="Harris E.H."/>
            <person name="Karpowicz S.J."/>
            <person name="Witman G.B."/>
            <person name="Terry A."/>
            <person name="Salamov A."/>
            <person name="Fritz-Laylin L.K."/>
            <person name="Marechal-Drouard L."/>
            <person name="Marshall W.F."/>
            <person name="Qu L.H."/>
            <person name="Nelson D.R."/>
            <person name="Sanderfoot A.A."/>
            <person name="Spalding M.H."/>
            <person name="Kapitonov V.V."/>
            <person name="Ren Q."/>
            <person name="Ferris P."/>
            <person name="Lindquist E."/>
            <person name="Shapiro H."/>
            <person name="Lucas S.M."/>
            <person name="Grimwood J."/>
            <person name="Schmutz J."/>
            <person name="Cardol P."/>
            <person name="Cerutti H."/>
            <person name="Chanfreau G."/>
            <person name="Chen C.L."/>
            <person name="Cognat V."/>
            <person name="Croft M.T."/>
            <person name="Dent R."/>
            <person name="Dutcher S."/>
            <person name="Fernandez E."/>
            <person name="Fukuzawa H."/>
            <person name="Gonzalez-Ballester D."/>
            <person name="Gonzalez-Halphen D."/>
            <person name="Hallmann A."/>
            <person name="Hanikenne M."/>
            <person name="Hippler M."/>
            <person name="Inwood W."/>
            <person name="Jabbari K."/>
            <person name="Kalanon M."/>
            <person name="Kuras R."/>
            <person name="Lefebvre P.A."/>
            <person name="Lemaire S.D."/>
            <person name="Lobanov A.V."/>
            <person name="Lohr M."/>
            <person name="Manuell A."/>
            <person name="Meier I."/>
            <person name="Mets L."/>
            <person name="Mittag M."/>
            <person name="Mittelmeier T."/>
            <person name="Moroney J.V."/>
            <person name="Moseley J."/>
            <person name="Napoli C."/>
            <person name="Nedelcu A.M."/>
            <person name="Niyogi K."/>
            <person name="Novoselov S.V."/>
            <person name="Paulsen I.T."/>
            <person name="Pazour G."/>
            <person name="Purton S."/>
            <person name="Ral J.P."/>
            <person name="Riano-Pachon D.M."/>
            <person name="Riekhof W."/>
            <person name="Rymarquis L."/>
            <person name="Schroda M."/>
            <person name="Stern D."/>
            <person name="Umen J."/>
            <person name="Willows R."/>
            <person name="Wilson N."/>
            <person name="Zimmer S.L."/>
            <person name="Allmer J."/>
            <person name="Balk J."/>
            <person name="Bisova K."/>
            <person name="Chen C.J."/>
            <person name="Elias M."/>
            <person name="Gendler K."/>
            <person name="Hauser C."/>
            <person name="Lamb M.R."/>
            <person name="Ledford H."/>
            <person name="Long J.C."/>
            <person name="Minagawa J."/>
            <person name="Page M.D."/>
            <person name="Pan J."/>
            <person name="Pootakham W."/>
            <person name="Roje S."/>
            <person name="Rose A."/>
            <person name="Stahlberg E."/>
            <person name="Terauchi A.M."/>
            <person name="Yang P."/>
            <person name="Ball S."/>
            <person name="Bowler C."/>
            <person name="Dieckmann C.L."/>
            <person name="Gladyshev V.N."/>
            <person name="Green P."/>
            <person name="Jorgensen R."/>
            <person name="Mayfield S."/>
            <person name="Mueller-Roeber B."/>
            <person name="Rajamani S."/>
            <person name="Sayre R.T."/>
            <person name="Brokstein P."/>
            <person name="Dubchak I."/>
            <person name="Goodstein D."/>
            <person name="Hornick L."/>
            <person name="Huang Y.W."/>
            <person name="Jhaveri J."/>
            <person name="Luo Y."/>
            <person name="Martinez D."/>
            <person name="Ngau W.C."/>
            <person name="Otillar B."/>
            <person name="Poliakov A."/>
            <person name="Porter A."/>
            <person name="Szajkowski L."/>
            <person name="Werner G."/>
            <person name="Zhou K."/>
            <person name="Grigoriev I.V."/>
            <person name="Rokhsar D.S."/>
            <person name="Grossman A.R."/>
        </authorList>
    </citation>
    <scope>NUCLEOTIDE SEQUENCE [LARGE SCALE GENOMIC DNA]</scope>
    <source>
        <strain evidence="5">CC-503</strain>
    </source>
</reference>
<dbReference type="AlphaFoldDB" id="A0A2K3D6X2"/>
<feature type="compositionally biased region" description="Basic and acidic residues" evidence="1">
    <location>
        <begin position="692"/>
        <end position="701"/>
    </location>
</feature>
<dbReference type="OMA" id="WGWENGR"/>
<proteinExistence type="predicted"/>
<feature type="compositionally biased region" description="Polar residues" evidence="1">
    <location>
        <begin position="603"/>
        <end position="614"/>
    </location>
</feature>
<feature type="region of interest" description="Disordered" evidence="1">
    <location>
        <begin position="425"/>
        <end position="453"/>
    </location>
</feature>
<evidence type="ECO:0000313" key="4">
    <source>
        <dbReference type="EMBL" id="PNW76282.1"/>
    </source>
</evidence>
<dbReference type="Gramene" id="PNW76282">
    <property type="protein sequence ID" value="PNW76282"/>
    <property type="gene ID" value="CHLRE_12g540850v5"/>
</dbReference>
<dbReference type="STRING" id="3055.A0A2K3D6X2"/>
<accession>A0A2K3D6X2</accession>
<feature type="compositionally biased region" description="Polar residues" evidence="1">
    <location>
        <begin position="702"/>
        <end position="714"/>
    </location>
</feature>
<feature type="domain" description="Carbohydrate binding module family 10" evidence="3">
    <location>
        <begin position="275"/>
        <end position="314"/>
    </location>
</feature>
<feature type="domain" description="Carbohydrate binding module family 10" evidence="3">
    <location>
        <begin position="660"/>
        <end position="690"/>
    </location>
</feature>
<evidence type="ECO:0000256" key="2">
    <source>
        <dbReference type="SAM" id="SignalP"/>
    </source>
</evidence>
<feature type="region of interest" description="Disordered" evidence="1">
    <location>
        <begin position="482"/>
        <end position="632"/>
    </location>
</feature>
<feature type="domain" description="Carbohydrate binding module family 10" evidence="3">
    <location>
        <begin position="721"/>
        <end position="750"/>
    </location>
</feature>
<dbReference type="InParanoid" id="A0A2K3D6X2"/>
<dbReference type="Proteomes" id="UP000006906">
    <property type="component" value="Chromosome 12"/>
</dbReference>
<dbReference type="InterPro" id="IPR036601">
    <property type="entry name" value="CBM10_sf"/>
</dbReference>
<dbReference type="RefSeq" id="XP_042919211.1">
    <property type="nucleotide sequence ID" value="XM_043068750.1"/>
</dbReference>
<feature type="compositionally biased region" description="Polar residues" evidence="1">
    <location>
        <begin position="561"/>
        <end position="570"/>
    </location>
</feature>
<dbReference type="GeneID" id="5719495"/>
<feature type="compositionally biased region" description="Low complexity" evidence="1">
    <location>
        <begin position="483"/>
        <end position="496"/>
    </location>
</feature>
<dbReference type="Gene3D" id="2.30.32.30">
    <property type="entry name" value="CBM10"/>
    <property type="match status" value="1"/>
</dbReference>